<feature type="transmembrane region" description="Helical" evidence="1">
    <location>
        <begin position="20"/>
        <end position="40"/>
    </location>
</feature>
<dbReference type="AlphaFoldDB" id="A0A0S4JE09"/>
<evidence type="ECO:0000313" key="3">
    <source>
        <dbReference type="Proteomes" id="UP000051952"/>
    </source>
</evidence>
<feature type="transmembrane region" description="Helical" evidence="1">
    <location>
        <begin position="125"/>
        <end position="149"/>
    </location>
</feature>
<evidence type="ECO:0000313" key="2">
    <source>
        <dbReference type="EMBL" id="CUG87662.1"/>
    </source>
</evidence>
<gene>
    <name evidence="2" type="ORF">BSAL_11325</name>
</gene>
<reference evidence="3" key="1">
    <citation type="submission" date="2015-09" db="EMBL/GenBank/DDBJ databases">
        <authorList>
            <consortium name="Pathogen Informatics"/>
        </authorList>
    </citation>
    <scope>NUCLEOTIDE SEQUENCE [LARGE SCALE GENOMIC DNA]</scope>
    <source>
        <strain evidence="3">Lake Konstanz</strain>
    </source>
</reference>
<keyword evidence="1" id="KW-0812">Transmembrane</keyword>
<evidence type="ECO:0000256" key="1">
    <source>
        <dbReference type="SAM" id="Phobius"/>
    </source>
</evidence>
<keyword evidence="1" id="KW-1133">Transmembrane helix</keyword>
<accession>A0A0S4JE09</accession>
<name>A0A0S4JE09_BODSA</name>
<dbReference type="VEuPathDB" id="TriTrypDB:BSAL_11325"/>
<keyword evidence="3" id="KW-1185">Reference proteome</keyword>
<keyword evidence="1" id="KW-0472">Membrane</keyword>
<feature type="transmembrane region" description="Helical" evidence="1">
    <location>
        <begin position="47"/>
        <end position="72"/>
    </location>
</feature>
<organism evidence="2 3">
    <name type="scientific">Bodo saltans</name>
    <name type="common">Flagellated protozoan</name>
    <dbReference type="NCBI Taxonomy" id="75058"/>
    <lineage>
        <taxon>Eukaryota</taxon>
        <taxon>Discoba</taxon>
        <taxon>Euglenozoa</taxon>
        <taxon>Kinetoplastea</taxon>
        <taxon>Metakinetoplastina</taxon>
        <taxon>Eubodonida</taxon>
        <taxon>Bodonidae</taxon>
        <taxon>Bodo</taxon>
    </lineage>
</organism>
<dbReference type="Proteomes" id="UP000051952">
    <property type="component" value="Unassembled WGS sequence"/>
</dbReference>
<protein>
    <submittedName>
        <fullName evidence="2">GPI-anchored surface protein, putative</fullName>
    </submittedName>
</protein>
<proteinExistence type="predicted"/>
<feature type="transmembrane region" description="Helical" evidence="1">
    <location>
        <begin position="156"/>
        <end position="175"/>
    </location>
</feature>
<sequence>MLAKDVNEDTATADMRFPAASIFLSMFLLPGAAYGGAVAVSSDEGDIVDVVIGGVVLMTVFSLVVLSQVYLIRCVLPVSYFLPYPCEHPSSWAAERFAILPSARWVPEAAERRFTPLMGTRTKTWSTLSIADLLLALCLSTATGVSIGTKGSSCSFMPLIVAVFYLANAAVIIALRPHPAPFAS</sequence>
<dbReference type="EMBL" id="CYKH01001565">
    <property type="protein sequence ID" value="CUG87662.1"/>
    <property type="molecule type" value="Genomic_DNA"/>
</dbReference>